<dbReference type="PANTHER" id="PTHR41368">
    <property type="entry name" value="PROTEIN YGHO"/>
    <property type="match status" value="1"/>
</dbReference>
<gene>
    <name evidence="1" type="ORF">QU605_07570</name>
</gene>
<evidence type="ECO:0000313" key="2">
    <source>
        <dbReference type="Proteomes" id="UP001174839"/>
    </source>
</evidence>
<keyword evidence="2" id="KW-1185">Reference proteome</keyword>
<comment type="caution">
    <text evidence="1">The sequence shown here is derived from an EMBL/GenBank/DDBJ whole genome shotgun (WGS) entry which is preliminary data.</text>
</comment>
<reference evidence="1" key="1">
    <citation type="submission" date="2023-06" db="EMBL/GenBank/DDBJ databases">
        <title>Robiginitalea aurantiacus sp. nov. and Algoriphagus sediminis sp. nov., isolated from coastal sediment.</title>
        <authorList>
            <person name="Zhou Z.Y."/>
            <person name="An J."/>
            <person name="Jia Y.W."/>
            <person name="Du Z.J."/>
        </authorList>
    </citation>
    <scope>NUCLEOTIDE SEQUENCE</scope>
    <source>
        <strain evidence="1">M39</strain>
    </source>
</reference>
<dbReference type="Proteomes" id="UP001174839">
    <property type="component" value="Unassembled WGS sequence"/>
</dbReference>
<dbReference type="EMBL" id="JAUDUY010000003">
    <property type="protein sequence ID" value="MDM9631323.1"/>
    <property type="molecule type" value="Genomic_DNA"/>
</dbReference>
<dbReference type="RefSeq" id="WP_289724682.1">
    <property type="nucleotide sequence ID" value="NZ_JAUDUY010000003.1"/>
</dbReference>
<sequence>MQLVPLNSKSEEKEFIQFPVSLYRDTQNWIRPMDADIRAVFDPEKNKAFSNGDCRRWILKEDARTIGRIAAFVLRTTHKESGDTISGGVGFFECIDDQKAADMLFDAARDWLNEQGATYMDGPINFGRRDKWWGLLTKGFDVEPNYQCNYNFPYYAGLFENYGFKTYYQQYTFIRNVFDPLSKRLEYKSELVASDSAYSFDHLRLSNFEKYASDIIEVYNKAWVKHEGVNELSMEQGKAIMGQLKPILDEKIIWIAYFEGRPVAIFVCIPEVNQLLKYVNGKLNLPGKLKFFWHKKTGRNKKLLGMVFGVVPEHQGKGVDGAIIKVMSNVLRTERKYEIIEMSGIGDFNPKMILVMRQVGGTICKIHNTYRYLFDRTLPFERMKSIR</sequence>
<dbReference type="InterPro" id="IPR016181">
    <property type="entry name" value="Acyl_CoA_acyltransferase"/>
</dbReference>
<name>A0ABT7WEH3_9FLAO</name>
<evidence type="ECO:0008006" key="3">
    <source>
        <dbReference type="Google" id="ProtNLM"/>
    </source>
</evidence>
<dbReference type="SUPFAM" id="SSF55729">
    <property type="entry name" value="Acyl-CoA N-acyltransferases (Nat)"/>
    <property type="match status" value="1"/>
</dbReference>
<dbReference type="PANTHER" id="PTHR41368:SF1">
    <property type="entry name" value="PROTEIN YGHO"/>
    <property type="match status" value="1"/>
</dbReference>
<accession>A0ABT7WEH3</accession>
<dbReference type="InterPro" id="IPR039968">
    <property type="entry name" value="BcerS-like"/>
</dbReference>
<proteinExistence type="predicted"/>
<protein>
    <recommendedName>
        <fullName evidence="3">N-acetyltransferase domain-containing protein</fullName>
    </recommendedName>
</protein>
<organism evidence="1 2">
    <name type="scientific">Robiginitalea aurantiaca</name>
    <dbReference type="NCBI Taxonomy" id="3056915"/>
    <lineage>
        <taxon>Bacteria</taxon>
        <taxon>Pseudomonadati</taxon>
        <taxon>Bacteroidota</taxon>
        <taxon>Flavobacteriia</taxon>
        <taxon>Flavobacteriales</taxon>
        <taxon>Flavobacteriaceae</taxon>
        <taxon>Robiginitalea</taxon>
    </lineage>
</organism>
<evidence type="ECO:0000313" key="1">
    <source>
        <dbReference type="EMBL" id="MDM9631323.1"/>
    </source>
</evidence>